<feature type="region of interest" description="Disordered" evidence="1">
    <location>
        <begin position="95"/>
        <end position="142"/>
    </location>
</feature>
<proteinExistence type="predicted"/>
<name>A0A4Z2F4S1_9TELE</name>
<evidence type="ECO:0000256" key="1">
    <source>
        <dbReference type="SAM" id="MobiDB-lite"/>
    </source>
</evidence>
<keyword evidence="3" id="KW-1185">Reference proteome</keyword>
<reference evidence="2 3" key="1">
    <citation type="submission" date="2019-03" db="EMBL/GenBank/DDBJ databases">
        <title>First draft genome of Liparis tanakae, snailfish: a comprehensive survey of snailfish specific genes.</title>
        <authorList>
            <person name="Kim W."/>
            <person name="Song I."/>
            <person name="Jeong J.-H."/>
            <person name="Kim D."/>
            <person name="Kim S."/>
            <person name="Ryu S."/>
            <person name="Song J.Y."/>
            <person name="Lee S.K."/>
        </authorList>
    </citation>
    <scope>NUCLEOTIDE SEQUENCE [LARGE SCALE GENOMIC DNA]</scope>
    <source>
        <tissue evidence="2">Muscle</tissue>
    </source>
</reference>
<dbReference type="EMBL" id="SRLO01001659">
    <property type="protein sequence ID" value="TNN36119.1"/>
    <property type="molecule type" value="Genomic_DNA"/>
</dbReference>
<evidence type="ECO:0000313" key="3">
    <source>
        <dbReference type="Proteomes" id="UP000314294"/>
    </source>
</evidence>
<comment type="caution">
    <text evidence="2">The sequence shown here is derived from an EMBL/GenBank/DDBJ whole genome shotgun (WGS) entry which is preliminary data.</text>
</comment>
<dbReference type="AlphaFoldDB" id="A0A4Z2F4S1"/>
<accession>A0A4Z2F4S1</accession>
<dbReference type="Proteomes" id="UP000314294">
    <property type="component" value="Unassembled WGS sequence"/>
</dbReference>
<gene>
    <name evidence="2" type="ORF">EYF80_053725</name>
</gene>
<sequence length="142" mass="15548">MQRELAGAFKADQTVLLQVLLQALLQALLQVLLQALLQVLLQVLLQALLQALVQALVQVLLQTLVQALLQVLLQVLLQTLLQALQRANDFAVLPDGRPSNNISNQPVASAPLRDQRSPGGDHRAFGGRWHDAQLQQGGFKRS</sequence>
<feature type="compositionally biased region" description="Polar residues" evidence="1">
    <location>
        <begin position="98"/>
        <end position="107"/>
    </location>
</feature>
<feature type="compositionally biased region" description="Basic and acidic residues" evidence="1">
    <location>
        <begin position="113"/>
        <end position="131"/>
    </location>
</feature>
<evidence type="ECO:0000313" key="2">
    <source>
        <dbReference type="EMBL" id="TNN36119.1"/>
    </source>
</evidence>
<protein>
    <submittedName>
        <fullName evidence="2">Uncharacterized protein</fullName>
    </submittedName>
</protein>
<organism evidence="2 3">
    <name type="scientific">Liparis tanakae</name>
    <name type="common">Tanaka's snailfish</name>
    <dbReference type="NCBI Taxonomy" id="230148"/>
    <lineage>
        <taxon>Eukaryota</taxon>
        <taxon>Metazoa</taxon>
        <taxon>Chordata</taxon>
        <taxon>Craniata</taxon>
        <taxon>Vertebrata</taxon>
        <taxon>Euteleostomi</taxon>
        <taxon>Actinopterygii</taxon>
        <taxon>Neopterygii</taxon>
        <taxon>Teleostei</taxon>
        <taxon>Neoteleostei</taxon>
        <taxon>Acanthomorphata</taxon>
        <taxon>Eupercaria</taxon>
        <taxon>Perciformes</taxon>
        <taxon>Cottioidei</taxon>
        <taxon>Cottales</taxon>
        <taxon>Liparidae</taxon>
        <taxon>Liparis</taxon>
    </lineage>
</organism>